<gene>
    <name evidence="3" type="ORF">DFR46_2354</name>
</gene>
<dbReference type="Gene3D" id="3.30.1540.10">
    <property type="entry name" value="formyl-coa transferase, domain 3"/>
    <property type="match status" value="1"/>
</dbReference>
<dbReference type="Pfam" id="PF02515">
    <property type="entry name" value="CoA_transf_3"/>
    <property type="match status" value="1"/>
</dbReference>
<dbReference type="PANTHER" id="PTHR48207:SF4">
    <property type="entry name" value="BLL6097 PROTEIN"/>
    <property type="match status" value="1"/>
</dbReference>
<dbReference type="InterPro" id="IPR023606">
    <property type="entry name" value="CoA-Trfase_III_dom_1_sf"/>
</dbReference>
<dbReference type="OrthoDB" id="5720311at2"/>
<dbReference type="InterPro" id="IPR050483">
    <property type="entry name" value="CoA-transferase_III_domain"/>
</dbReference>
<dbReference type="Gene3D" id="3.40.50.10540">
    <property type="entry name" value="Crotonobetainyl-coa:carnitine coa-transferase, domain 1"/>
    <property type="match status" value="1"/>
</dbReference>
<dbReference type="PANTHER" id="PTHR48207">
    <property type="entry name" value="SUCCINATE--HYDROXYMETHYLGLUTARATE COA-TRANSFERASE"/>
    <property type="match status" value="1"/>
</dbReference>
<dbReference type="AlphaFoldDB" id="A0A3D9FI54"/>
<organism evidence="3 4">
    <name type="scientific">Parasphingopyxis lamellibrachiae</name>
    <dbReference type="NCBI Taxonomy" id="680125"/>
    <lineage>
        <taxon>Bacteria</taxon>
        <taxon>Pseudomonadati</taxon>
        <taxon>Pseudomonadota</taxon>
        <taxon>Alphaproteobacteria</taxon>
        <taxon>Sphingomonadales</taxon>
        <taxon>Sphingomonadaceae</taxon>
        <taxon>Parasphingopyxis</taxon>
    </lineage>
</organism>
<proteinExistence type="predicted"/>
<dbReference type="Proteomes" id="UP000256310">
    <property type="component" value="Unassembled WGS sequence"/>
</dbReference>
<dbReference type="SUPFAM" id="SSF89796">
    <property type="entry name" value="CoA-transferase family III (CaiB/BaiF)"/>
    <property type="match status" value="1"/>
</dbReference>
<feature type="region of interest" description="Disordered" evidence="2">
    <location>
        <begin position="346"/>
        <end position="377"/>
    </location>
</feature>
<sequence length="391" mass="43219">MNTPKLLEGIRVVDMTSVIFGPYATQILADCGADVIKIESPQGDFFRGAGKPVNTRGMGACHMTLNRGKRAITLDVRKDEDAEVLRDLIETADVFIHNVRKAGIERLGFGFDAVKELKPDIIYVHCTGFGSGGPYEPLQCYDDVVQAASGLTSLMPLADGNPKPRYVPSAIVDKVAGLHGAYATMAAIIHKLRTGGGQFVEVPMFEAFTGFLLEEHLFGATFDPPQESILYKRQIDPDRQPSPTKDGHMSIVPYVDANWQKTFEIMGDPGFLEREGLDTPVTRFRNQGKMFERIDALAPAKTNAEWAALFTEANIPFMPARDILTIMEDPHLQAVGFFKRKEHPSEGGYFEMQPPVRFSARPDPEIGPAPRVDEHGEEIREKLQASKTVEG</sequence>
<evidence type="ECO:0000256" key="1">
    <source>
        <dbReference type="ARBA" id="ARBA00022679"/>
    </source>
</evidence>
<keyword evidence="4" id="KW-1185">Reference proteome</keyword>
<name>A0A3D9FI54_9SPHN</name>
<accession>A0A3D9FI54</accession>
<protein>
    <submittedName>
        <fullName evidence="3">Crotonobetainyl-CoA:carnitine CoA-transferase CaiB-like acyl-CoA transferase</fullName>
    </submittedName>
</protein>
<dbReference type="GO" id="GO:0008410">
    <property type="term" value="F:CoA-transferase activity"/>
    <property type="evidence" value="ECO:0007669"/>
    <property type="project" value="TreeGrafter"/>
</dbReference>
<evidence type="ECO:0000313" key="4">
    <source>
        <dbReference type="Proteomes" id="UP000256310"/>
    </source>
</evidence>
<reference evidence="3 4" key="1">
    <citation type="submission" date="2018-07" db="EMBL/GenBank/DDBJ databases">
        <title>Genomic Encyclopedia of Type Strains, Phase IV (KMG-IV): sequencing the most valuable type-strain genomes for metagenomic binning, comparative biology and taxonomic classification.</title>
        <authorList>
            <person name="Goeker M."/>
        </authorList>
    </citation>
    <scope>NUCLEOTIDE SEQUENCE [LARGE SCALE GENOMIC DNA]</scope>
    <source>
        <strain evidence="3 4">DSM 26725</strain>
    </source>
</reference>
<dbReference type="RefSeq" id="WP_116236599.1">
    <property type="nucleotide sequence ID" value="NZ_QRDP01000004.1"/>
</dbReference>
<evidence type="ECO:0000313" key="3">
    <source>
        <dbReference type="EMBL" id="RED17308.1"/>
    </source>
</evidence>
<keyword evidence="1 3" id="KW-0808">Transferase</keyword>
<dbReference type="EMBL" id="QRDP01000004">
    <property type="protein sequence ID" value="RED17308.1"/>
    <property type="molecule type" value="Genomic_DNA"/>
</dbReference>
<evidence type="ECO:0000256" key="2">
    <source>
        <dbReference type="SAM" id="MobiDB-lite"/>
    </source>
</evidence>
<dbReference type="InterPro" id="IPR044855">
    <property type="entry name" value="CoA-Trfase_III_dom3_sf"/>
</dbReference>
<comment type="caution">
    <text evidence="3">The sequence shown here is derived from an EMBL/GenBank/DDBJ whole genome shotgun (WGS) entry which is preliminary data.</text>
</comment>
<dbReference type="InterPro" id="IPR003673">
    <property type="entry name" value="CoA-Trfase_fam_III"/>
</dbReference>